<feature type="chain" id="PRO_5041697935" description="Ig-like domain-containing protein" evidence="7">
    <location>
        <begin position="16"/>
        <end position="320"/>
    </location>
</feature>
<evidence type="ECO:0000256" key="3">
    <source>
        <dbReference type="ARBA" id="ARBA00023136"/>
    </source>
</evidence>
<evidence type="ECO:0000256" key="6">
    <source>
        <dbReference type="SAM" id="Phobius"/>
    </source>
</evidence>
<proteinExistence type="predicted"/>
<gene>
    <name evidence="8" type="ORF">Q5P01_002495</name>
</gene>
<keyword evidence="9" id="KW-1185">Reference proteome</keyword>
<keyword evidence="6" id="KW-1133">Transmembrane helix</keyword>
<evidence type="ECO:0000256" key="5">
    <source>
        <dbReference type="SAM" id="MobiDB-lite"/>
    </source>
</evidence>
<evidence type="ECO:0000256" key="7">
    <source>
        <dbReference type="SAM" id="SignalP"/>
    </source>
</evidence>
<evidence type="ECO:0008006" key="10">
    <source>
        <dbReference type="Google" id="ProtNLM"/>
    </source>
</evidence>
<evidence type="ECO:0000256" key="4">
    <source>
        <dbReference type="ARBA" id="ARBA00023180"/>
    </source>
</evidence>
<dbReference type="EMBL" id="JAUPFM010000001">
    <property type="protein sequence ID" value="KAK2862962.1"/>
    <property type="molecule type" value="Genomic_DNA"/>
</dbReference>
<feature type="compositionally biased region" description="Polar residues" evidence="5">
    <location>
        <begin position="246"/>
        <end position="269"/>
    </location>
</feature>
<protein>
    <recommendedName>
        <fullName evidence="10">Ig-like domain-containing protein</fullName>
    </recommendedName>
</protein>
<dbReference type="AlphaFoldDB" id="A0AA88NQL1"/>
<reference evidence="8" key="1">
    <citation type="submission" date="2023-07" db="EMBL/GenBank/DDBJ databases">
        <title>Chromosome-level Genome Assembly of Striped Snakehead (Channa striata).</title>
        <authorList>
            <person name="Liu H."/>
        </authorList>
    </citation>
    <scope>NUCLEOTIDE SEQUENCE</scope>
    <source>
        <strain evidence="8">Gz</strain>
        <tissue evidence="8">Muscle</tissue>
    </source>
</reference>
<organism evidence="8 9">
    <name type="scientific">Channa striata</name>
    <name type="common">Snakehead murrel</name>
    <name type="synonym">Ophicephalus striatus</name>
    <dbReference type="NCBI Taxonomy" id="64152"/>
    <lineage>
        <taxon>Eukaryota</taxon>
        <taxon>Metazoa</taxon>
        <taxon>Chordata</taxon>
        <taxon>Craniata</taxon>
        <taxon>Vertebrata</taxon>
        <taxon>Euteleostomi</taxon>
        <taxon>Actinopterygii</taxon>
        <taxon>Neopterygii</taxon>
        <taxon>Teleostei</taxon>
        <taxon>Neoteleostei</taxon>
        <taxon>Acanthomorphata</taxon>
        <taxon>Anabantaria</taxon>
        <taxon>Anabantiformes</taxon>
        <taxon>Channoidei</taxon>
        <taxon>Channidae</taxon>
        <taxon>Channa</taxon>
    </lineage>
</organism>
<dbReference type="GO" id="GO:0016020">
    <property type="term" value="C:membrane"/>
    <property type="evidence" value="ECO:0007669"/>
    <property type="project" value="UniProtKB-SubCell"/>
</dbReference>
<dbReference type="Gene3D" id="2.60.40.10">
    <property type="entry name" value="Immunoglobulins"/>
    <property type="match status" value="1"/>
</dbReference>
<keyword evidence="4" id="KW-0325">Glycoprotein</keyword>
<comment type="subcellular location">
    <subcellularLocation>
        <location evidence="1">Membrane</location>
    </subcellularLocation>
</comment>
<evidence type="ECO:0000313" key="9">
    <source>
        <dbReference type="Proteomes" id="UP001187415"/>
    </source>
</evidence>
<evidence type="ECO:0000256" key="1">
    <source>
        <dbReference type="ARBA" id="ARBA00004370"/>
    </source>
</evidence>
<dbReference type="PANTHER" id="PTHR12080:SF80">
    <property type="entry name" value="IMMUNOGLOBULIN V-SET DOMAIN-CONTAINING PROTEIN"/>
    <property type="match status" value="1"/>
</dbReference>
<feature type="signal peptide" evidence="7">
    <location>
        <begin position="1"/>
        <end position="15"/>
    </location>
</feature>
<keyword evidence="3 6" id="KW-0472">Membrane</keyword>
<evidence type="ECO:0000313" key="8">
    <source>
        <dbReference type="EMBL" id="KAK2862962.1"/>
    </source>
</evidence>
<name>A0AA88NQL1_CHASR</name>
<dbReference type="SUPFAM" id="SSF48726">
    <property type="entry name" value="Immunoglobulin"/>
    <property type="match status" value="1"/>
</dbReference>
<keyword evidence="6" id="KW-0812">Transmembrane</keyword>
<sequence length="320" mass="35640">MFLLLSCWIISGIMAEDPSVTYYQMKNSSVCLHVITPPPYHEWKWTLAEKIIVTTTISNPTFADKVDHNRGNHSLSIKELTVNDSGVYKFTFYKSNFMEISEKHTVVVEEHVPTPVIVMSVLHSNLSAGSCNISVNCSILGDWLWSFCGEDSCTTSQRSLNKVNITISTDDRTVVCSASNHVSESNVSESKGTTCFNKTNPEHTEESLGLFLFVIPFIVCLPVFAIIFCVAKKFFSTKYNQTSPSIRNQQVETQTQPEPRVSTVPSSNIGVEPRRSETDRSKDNQEPKESPETDSPKADPVTVTVGMKINIMNTPLLSLS</sequence>
<dbReference type="Proteomes" id="UP001187415">
    <property type="component" value="Unassembled WGS sequence"/>
</dbReference>
<dbReference type="InterPro" id="IPR036179">
    <property type="entry name" value="Ig-like_dom_sf"/>
</dbReference>
<evidence type="ECO:0000256" key="2">
    <source>
        <dbReference type="ARBA" id="ARBA00022729"/>
    </source>
</evidence>
<dbReference type="InterPro" id="IPR013783">
    <property type="entry name" value="Ig-like_fold"/>
</dbReference>
<keyword evidence="2 7" id="KW-0732">Signal</keyword>
<feature type="compositionally biased region" description="Basic and acidic residues" evidence="5">
    <location>
        <begin position="272"/>
        <end position="297"/>
    </location>
</feature>
<accession>A0AA88NQL1</accession>
<comment type="caution">
    <text evidence="8">The sequence shown here is derived from an EMBL/GenBank/DDBJ whole genome shotgun (WGS) entry which is preliminary data.</text>
</comment>
<feature type="transmembrane region" description="Helical" evidence="6">
    <location>
        <begin position="208"/>
        <end position="231"/>
    </location>
</feature>
<dbReference type="PANTHER" id="PTHR12080">
    <property type="entry name" value="SIGNALING LYMPHOCYTIC ACTIVATION MOLECULE"/>
    <property type="match status" value="1"/>
</dbReference>
<dbReference type="InterPro" id="IPR015631">
    <property type="entry name" value="CD2/SLAM_rcpt"/>
</dbReference>
<feature type="region of interest" description="Disordered" evidence="5">
    <location>
        <begin position="246"/>
        <end position="304"/>
    </location>
</feature>